<accession>A0A932CMI7</accession>
<proteinExistence type="inferred from homology"/>
<dbReference type="GO" id="GO:0044781">
    <property type="term" value="P:bacterial-type flagellum organization"/>
    <property type="evidence" value="ECO:0007669"/>
    <property type="project" value="UniProtKB-UniRule"/>
</dbReference>
<feature type="compositionally biased region" description="Basic and acidic residues" evidence="14">
    <location>
        <begin position="191"/>
        <end position="204"/>
    </location>
</feature>
<evidence type="ECO:0000256" key="13">
    <source>
        <dbReference type="NCBIfam" id="TIGR03499"/>
    </source>
</evidence>
<dbReference type="InterPro" id="IPR027417">
    <property type="entry name" value="P-loop_NTPase"/>
</dbReference>
<keyword evidence="6" id="KW-0547">Nucleotide-binding</keyword>
<dbReference type="AlphaFoldDB" id="A0A932CMI7"/>
<dbReference type="SMART" id="SM00962">
    <property type="entry name" value="SRP54"/>
    <property type="match status" value="1"/>
</dbReference>
<dbReference type="Proteomes" id="UP000769766">
    <property type="component" value="Unassembled WGS sequence"/>
</dbReference>
<evidence type="ECO:0000256" key="9">
    <source>
        <dbReference type="ARBA" id="ARBA00023134"/>
    </source>
</evidence>
<evidence type="ECO:0000256" key="5">
    <source>
        <dbReference type="ARBA" id="ARBA00022475"/>
    </source>
</evidence>
<dbReference type="EMBL" id="JACPRF010000020">
    <property type="protein sequence ID" value="MBI2875377.1"/>
    <property type="molecule type" value="Genomic_DNA"/>
</dbReference>
<feature type="region of interest" description="Disordered" evidence="14">
    <location>
        <begin position="148"/>
        <end position="212"/>
    </location>
</feature>
<dbReference type="InterPro" id="IPR000897">
    <property type="entry name" value="SRP54_GTPase_dom"/>
</dbReference>
<dbReference type="GO" id="GO:0015031">
    <property type="term" value="P:protein transport"/>
    <property type="evidence" value="ECO:0007669"/>
    <property type="project" value="UniProtKB-KW"/>
</dbReference>
<comment type="function">
    <text evidence="12">Necessary for flagellar biosynthesis. May be involved in translocation of the flagellum.</text>
</comment>
<evidence type="ECO:0000256" key="14">
    <source>
        <dbReference type="SAM" id="MobiDB-lite"/>
    </source>
</evidence>
<keyword evidence="17" id="KW-0282">Flagellum</keyword>
<dbReference type="PANTHER" id="PTHR43134:SF3">
    <property type="entry name" value="FLAGELLAR BIOSYNTHESIS PROTEIN FLHF"/>
    <property type="match status" value="1"/>
</dbReference>
<dbReference type="InterPro" id="IPR003593">
    <property type="entry name" value="AAA+_ATPase"/>
</dbReference>
<evidence type="ECO:0000313" key="17">
    <source>
        <dbReference type="EMBL" id="MBI2875377.1"/>
    </source>
</evidence>
<reference evidence="17" key="1">
    <citation type="submission" date="2020-07" db="EMBL/GenBank/DDBJ databases">
        <title>Huge and variable diversity of episymbiotic CPR bacteria and DPANN archaea in groundwater ecosystems.</title>
        <authorList>
            <person name="He C.Y."/>
            <person name="Keren R."/>
            <person name="Whittaker M."/>
            <person name="Farag I.F."/>
            <person name="Doudna J."/>
            <person name="Cate J.H.D."/>
            <person name="Banfield J.F."/>
        </authorList>
    </citation>
    <scope>NUCLEOTIDE SEQUENCE</scope>
    <source>
        <strain evidence="17">NC_groundwater_672_Ag_B-0.1um_62_36</strain>
    </source>
</reference>
<evidence type="ECO:0000256" key="12">
    <source>
        <dbReference type="ARBA" id="ARBA00025337"/>
    </source>
</evidence>
<comment type="subcellular location">
    <subcellularLocation>
        <location evidence="1">Cell membrane</location>
        <topology evidence="1">Peripheral membrane protein</topology>
        <orientation evidence="1">Cytoplasmic side</orientation>
    </subcellularLocation>
</comment>
<dbReference type="NCBIfam" id="TIGR03499">
    <property type="entry name" value="FlhF"/>
    <property type="match status" value="1"/>
</dbReference>
<dbReference type="GO" id="GO:0005525">
    <property type="term" value="F:GTP binding"/>
    <property type="evidence" value="ECO:0007669"/>
    <property type="project" value="UniProtKB-UniRule"/>
</dbReference>
<dbReference type="InterPro" id="IPR020006">
    <property type="entry name" value="FlhF"/>
</dbReference>
<dbReference type="GO" id="GO:0003924">
    <property type="term" value="F:GTPase activity"/>
    <property type="evidence" value="ECO:0007669"/>
    <property type="project" value="UniProtKB-UniRule"/>
</dbReference>
<dbReference type="SUPFAM" id="SSF52540">
    <property type="entry name" value="P-loop containing nucleoside triphosphate hydrolases"/>
    <property type="match status" value="1"/>
</dbReference>
<evidence type="ECO:0000256" key="3">
    <source>
        <dbReference type="ARBA" id="ARBA00014919"/>
    </source>
</evidence>
<dbReference type="CDD" id="cd17873">
    <property type="entry name" value="FlhF"/>
    <property type="match status" value="1"/>
</dbReference>
<keyword evidence="9" id="KW-0342">GTP-binding</keyword>
<evidence type="ECO:0000256" key="4">
    <source>
        <dbReference type="ARBA" id="ARBA00022448"/>
    </source>
</evidence>
<dbReference type="PANTHER" id="PTHR43134">
    <property type="entry name" value="SIGNAL RECOGNITION PARTICLE RECEPTOR SUBUNIT ALPHA"/>
    <property type="match status" value="1"/>
</dbReference>
<keyword evidence="17" id="KW-0969">Cilium</keyword>
<evidence type="ECO:0000259" key="15">
    <source>
        <dbReference type="SMART" id="SM00382"/>
    </source>
</evidence>
<feature type="region of interest" description="Disordered" evidence="14">
    <location>
        <begin position="57"/>
        <end position="133"/>
    </location>
</feature>
<dbReference type="GO" id="GO:0006614">
    <property type="term" value="P:SRP-dependent cotranslational protein targeting to membrane"/>
    <property type="evidence" value="ECO:0007669"/>
    <property type="project" value="UniProtKB-UniRule"/>
</dbReference>
<evidence type="ECO:0000256" key="1">
    <source>
        <dbReference type="ARBA" id="ARBA00004413"/>
    </source>
</evidence>
<protein>
    <recommendedName>
        <fullName evidence="3 13">Flagellar biosynthesis protein FlhF</fullName>
    </recommendedName>
</protein>
<dbReference type="Pfam" id="PF00448">
    <property type="entry name" value="SRP54"/>
    <property type="match status" value="1"/>
</dbReference>
<dbReference type="GO" id="GO:0005886">
    <property type="term" value="C:plasma membrane"/>
    <property type="evidence" value="ECO:0007669"/>
    <property type="project" value="UniProtKB-SubCell"/>
</dbReference>
<keyword evidence="10" id="KW-0472">Membrane</keyword>
<keyword evidence="11" id="KW-1006">Bacterial flagellum protein export</keyword>
<evidence type="ECO:0000256" key="6">
    <source>
        <dbReference type="ARBA" id="ARBA00022741"/>
    </source>
</evidence>
<evidence type="ECO:0000256" key="11">
    <source>
        <dbReference type="ARBA" id="ARBA00023225"/>
    </source>
</evidence>
<keyword evidence="17" id="KW-0966">Cell projection</keyword>
<dbReference type="SMART" id="SM00382">
    <property type="entry name" value="AAA"/>
    <property type="match status" value="1"/>
</dbReference>
<keyword evidence="8" id="KW-0653">Protein transport</keyword>
<dbReference type="Gene3D" id="1.20.120.1380">
    <property type="entry name" value="Flagellar FlhF biosynthesis protein, N domain"/>
    <property type="match status" value="1"/>
</dbReference>
<evidence type="ECO:0000313" key="18">
    <source>
        <dbReference type="Proteomes" id="UP000769766"/>
    </source>
</evidence>
<dbReference type="Gene3D" id="3.40.50.300">
    <property type="entry name" value="P-loop containing nucleotide triphosphate hydrolases"/>
    <property type="match status" value="1"/>
</dbReference>
<dbReference type="InterPro" id="IPR047040">
    <property type="entry name" value="FlhF__GTPase_dom"/>
</dbReference>
<dbReference type="GO" id="GO:0005047">
    <property type="term" value="F:signal recognition particle binding"/>
    <property type="evidence" value="ECO:0007669"/>
    <property type="project" value="TreeGrafter"/>
</dbReference>
<keyword evidence="4" id="KW-0813">Transport</keyword>
<gene>
    <name evidence="17" type="primary">flhF</name>
    <name evidence="17" type="ORF">HYY20_00680</name>
</gene>
<feature type="domain" description="AAA+ ATPase" evidence="15">
    <location>
        <begin position="310"/>
        <end position="457"/>
    </location>
</feature>
<keyword evidence="7" id="KW-1005">Bacterial flagellum biogenesis</keyword>
<feature type="domain" description="SRP54-type proteins GTP-binding" evidence="16">
    <location>
        <begin position="311"/>
        <end position="502"/>
    </location>
</feature>
<keyword evidence="5" id="KW-1003">Cell membrane</keyword>
<dbReference type="FunFam" id="3.40.50.300:FF:000695">
    <property type="entry name" value="Flagellar biosynthesis regulator FlhF"/>
    <property type="match status" value="1"/>
</dbReference>
<organism evidence="17 18">
    <name type="scientific">Tectimicrobiota bacterium</name>
    <dbReference type="NCBI Taxonomy" id="2528274"/>
    <lineage>
        <taxon>Bacteria</taxon>
        <taxon>Pseudomonadati</taxon>
        <taxon>Nitrospinota/Tectimicrobiota group</taxon>
        <taxon>Candidatus Tectimicrobiota</taxon>
    </lineage>
</organism>
<evidence type="ECO:0000256" key="2">
    <source>
        <dbReference type="ARBA" id="ARBA00008531"/>
    </source>
</evidence>
<name>A0A932CMI7_UNCTE</name>
<evidence type="ECO:0000256" key="8">
    <source>
        <dbReference type="ARBA" id="ARBA00022927"/>
    </source>
</evidence>
<evidence type="ECO:0000256" key="10">
    <source>
        <dbReference type="ARBA" id="ARBA00023136"/>
    </source>
</evidence>
<evidence type="ECO:0000256" key="7">
    <source>
        <dbReference type="ARBA" id="ARBA00022795"/>
    </source>
</evidence>
<evidence type="ECO:0000259" key="16">
    <source>
        <dbReference type="SMART" id="SM00962"/>
    </source>
</evidence>
<comment type="similarity">
    <text evidence="2">Belongs to the GTP-binding SRP family.</text>
</comment>
<sequence length="518" mass="56482">MFIKKYEALDMQEALKLVREDLGPQAVILSSRKVRKGKGTFGLFGRPVIEVTAAVDREEPSAWSSSPAGRLSPREEMSPTPPSAPGAYRGARSWPPSPKGTASELEAFGELSGAQDPAEGGRRPGAGSNRSPEETAAFWDAFQRELGRTESGGQDDAPAEPPFPQRGISGLQDRTETDAWKRSSPGSAYPREGRQSFEPREGRQEPNGGGNAHTAVLRQEVAELKETVQFLLEEFMRLGGKSLPPELSTLYQRLISQGVDPKLAWSLMEKAQSELGKVEGALSLRGPVALRKALAEMVSTSGPMRPEEGRQKVVAFVGPTGVGKTTTIAKLAAHYALKEKRKVALVTLDTYRIAAVEQLKIYAKLIGIPLEVTLSAQELRVALASLQDKELILIDTAGRNQNAEVQMTELKAFFPERLPIEIQLVISATTKERDLWEIYRKFALIKIRGMIFTKLDESRTFGGILNQVICSGLPLSYLTTGQKVPEDIEVATGERIADLILRGASILQRAGRESGSPV</sequence>
<comment type="caution">
    <text evidence="17">The sequence shown here is derived from an EMBL/GenBank/DDBJ whole genome shotgun (WGS) entry which is preliminary data.</text>
</comment>